<dbReference type="Proteomes" id="UP000297245">
    <property type="component" value="Unassembled WGS sequence"/>
</dbReference>
<dbReference type="EMBL" id="ML179208">
    <property type="protein sequence ID" value="THU95097.1"/>
    <property type="molecule type" value="Genomic_DNA"/>
</dbReference>
<dbReference type="AlphaFoldDB" id="A0A4S8LZE1"/>
<keyword evidence="3" id="KW-1185">Reference proteome</keyword>
<evidence type="ECO:0000256" key="1">
    <source>
        <dbReference type="SAM" id="MobiDB-lite"/>
    </source>
</evidence>
<accession>A0A4S8LZE1</accession>
<feature type="region of interest" description="Disordered" evidence="1">
    <location>
        <begin position="297"/>
        <end position="346"/>
    </location>
</feature>
<evidence type="ECO:0000313" key="2">
    <source>
        <dbReference type="EMBL" id="THU95097.1"/>
    </source>
</evidence>
<sequence>MTRSRQKKNETSSQDPVPSNTPSSPIPEPTPIPSMTPATPKPSAAPSVAVSPAQTRAYSHLLDPDKIPDPDSDSDSSSVSSNSSPVRMSSKPTGSWTNNGPGKAPTVHARFLRPQEYGNVKTSFLRYLHKAKISNANSEEARDFFMACFQNEQTMNYFHATRDSLIKLDGPAFENAMLEHLVGTTWMKTVRSLILDAKQDSFDDGAFSVMYKSLVSYNNLLKSVGKQIDDSLFQASMHSALNSDFEVFLESDGVDLTTKDLTAWVTLLKEKDAHFRKYRRPELTRLARLEELEKKRIGDSNNRRNNNTPSAPLSNISNTASSFRSNSYSSSSNNNTNNSHRFPRLSELDPKQREFYNLLEMCFKCRPFPSPR</sequence>
<protein>
    <submittedName>
        <fullName evidence="2">Uncharacterized protein</fullName>
    </submittedName>
</protein>
<feature type="compositionally biased region" description="Low complexity" evidence="1">
    <location>
        <begin position="75"/>
        <end position="92"/>
    </location>
</feature>
<proteinExistence type="predicted"/>
<feature type="region of interest" description="Disordered" evidence="1">
    <location>
        <begin position="1"/>
        <end position="106"/>
    </location>
</feature>
<feature type="compositionally biased region" description="Polar residues" evidence="1">
    <location>
        <begin position="303"/>
        <end position="316"/>
    </location>
</feature>
<organism evidence="2 3">
    <name type="scientific">Dendrothele bispora (strain CBS 962.96)</name>
    <dbReference type="NCBI Taxonomy" id="1314807"/>
    <lineage>
        <taxon>Eukaryota</taxon>
        <taxon>Fungi</taxon>
        <taxon>Dikarya</taxon>
        <taxon>Basidiomycota</taxon>
        <taxon>Agaricomycotina</taxon>
        <taxon>Agaricomycetes</taxon>
        <taxon>Agaricomycetidae</taxon>
        <taxon>Agaricales</taxon>
        <taxon>Agaricales incertae sedis</taxon>
        <taxon>Dendrothele</taxon>
    </lineage>
</organism>
<feature type="compositionally biased region" description="Pro residues" evidence="1">
    <location>
        <begin position="24"/>
        <end position="34"/>
    </location>
</feature>
<feature type="compositionally biased region" description="Low complexity" evidence="1">
    <location>
        <begin position="317"/>
        <end position="339"/>
    </location>
</feature>
<name>A0A4S8LZE1_DENBC</name>
<evidence type="ECO:0000313" key="3">
    <source>
        <dbReference type="Proteomes" id="UP000297245"/>
    </source>
</evidence>
<feature type="compositionally biased region" description="Low complexity" evidence="1">
    <location>
        <begin position="35"/>
        <end position="53"/>
    </location>
</feature>
<gene>
    <name evidence="2" type="ORF">K435DRAFT_798384</name>
</gene>
<reference evidence="2 3" key="1">
    <citation type="journal article" date="2019" name="Nat. Ecol. Evol.">
        <title>Megaphylogeny resolves global patterns of mushroom evolution.</title>
        <authorList>
            <person name="Varga T."/>
            <person name="Krizsan K."/>
            <person name="Foldi C."/>
            <person name="Dima B."/>
            <person name="Sanchez-Garcia M."/>
            <person name="Sanchez-Ramirez S."/>
            <person name="Szollosi G.J."/>
            <person name="Szarkandi J.G."/>
            <person name="Papp V."/>
            <person name="Albert L."/>
            <person name="Andreopoulos W."/>
            <person name="Angelini C."/>
            <person name="Antonin V."/>
            <person name="Barry K.W."/>
            <person name="Bougher N.L."/>
            <person name="Buchanan P."/>
            <person name="Buyck B."/>
            <person name="Bense V."/>
            <person name="Catcheside P."/>
            <person name="Chovatia M."/>
            <person name="Cooper J."/>
            <person name="Damon W."/>
            <person name="Desjardin D."/>
            <person name="Finy P."/>
            <person name="Geml J."/>
            <person name="Haridas S."/>
            <person name="Hughes K."/>
            <person name="Justo A."/>
            <person name="Karasinski D."/>
            <person name="Kautmanova I."/>
            <person name="Kiss B."/>
            <person name="Kocsube S."/>
            <person name="Kotiranta H."/>
            <person name="LaButti K.M."/>
            <person name="Lechner B.E."/>
            <person name="Liimatainen K."/>
            <person name="Lipzen A."/>
            <person name="Lukacs Z."/>
            <person name="Mihaltcheva S."/>
            <person name="Morgado L.N."/>
            <person name="Niskanen T."/>
            <person name="Noordeloos M.E."/>
            <person name="Ohm R.A."/>
            <person name="Ortiz-Santana B."/>
            <person name="Ovrebo C."/>
            <person name="Racz N."/>
            <person name="Riley R."/>
            <person name="Savchenko A."/>
            <person name="Shiryaev A."/>
            <person name="Soop K."/>
            <person name="Spirin V."/>
            <person name="Szebenyi C."/>
            <person name="Tomsovsky M."/>
            <person name="Tulloss R.E."/>
            <person name="Uehling J."/>
            <person name="Grigoriev I.V."/>
            <person name="Vagvolgyi C."/>
            <person name="Papp T."/>
            <person name="Martin F.M."/>
            <person name="Miettinen O."/>
            <person name="Hibbett D.S."/>
            <person name="Nagy L.G."/>
        </authorList>
    </citation>
    <scope>NUCLEOTIDE SEQUENCE [LARGE SCALE GENOMIC DNA]</scope>
    <source>
        <strain evidence="2 3">CBS 962.96</strain>
    </source>
</reference>